<dbReference type="InterPro" id="IPR008995">
    <property type="entry name" value="Mo/tungstate-bd_C_term_dom"/>
</dbReference>
<evidence type="ECO:0000313" key="9">
    <source>
        <dbReference type="EMBL" id="PHK93283.1"/>
    </source>
</evidence>
<dbReference type="AlphaFoldDB" id="A0A2C7A6P5"/>
<dbReference type="PROSITE" id="PS50893">
    <property type="entry name" value="ABC_TRANSPORTER_2"/>
    <property type="match status" value="1"/>
</dbReference>
<protein>
    <submittedName>
        <fullName evidence="9">Glycerol-3-phosphate ABC transporter ATP-binding protein</fullName>
    </submittedName>
</protein>
<dbReference type="SMART" id="SM00382">
    <property type="entry name" value="AAA"/>
    <property type="match status" value="1"/>
</dbReference>
<dbReference type="Pfam" id="PF00005">
    <property type="entry name" value="ABC_tran"/>
    <property type="match status" value="1"/>
</dbReference>
<dbReference type="RefSeq" id="WP_099097178.1">
    <property type="nucleotide sequence ID" value="NZ_PDNU01000054.1"/>
</dbReference>
<dbReference type="Gene3D" id="3.40.50.300">
    <property type="entry name" value="P-loop containing nucleotide triphosphate hydrolases"/>
    <property type="match status" value="1"/>
</dbReference>
<feature type="domain" description="ABC transporter" evidence="8">
    <location>
        <begin position="4"/>
        <end position="252"/>
    </location>
</feature>
<dbReference type="PANTHER" id="PTHR43875">
    <property type="entry name" value="MALTODEXTRIN IMPORT ATP-BINDING PROTEIN MSMX"/>
    <property type="match status" value="1"/>
</dbReference>
<evidence type="ECO:0000256" key="2">
    <source>
        <dbReference type="ARBA" id="ARBA00022448"/>
    </source>
</evidence>
<dbReference type="InterPro" id="IPR047641">
    <property type="entry name" value="ABC_transpr_MalK/UgpC-like"/>
</dbReference>
<dbReference type="SUPFAM" id="SSF52540">
    <property type="entry name" value="P-loop containing nucleoside triphosphate hydrolases"/>
    <property type="match status" value="1"/>
</dbReference>
<accession>A0A2C7A6P5</accession>
<keyword evidence="6" id="KW-1278">Translocase</keyword>
<comment type="caution">
    <text evidence="9">The sequence shown here is derived from an EMBL/GenBank/DDBJ whole genome shotgun (WGS) entry which is preliminary data.</text>
</comment>
<sequence length="383" mass="40725">MTGIVVENATRNFAGQQVLKGVSLAVAAGEFVALVGPSGCGKSTLMRLIAGIDRPDSGRILINGRDVTTLRPAARDVAMVFQSYALYPHLTVAENIAVPLAMRRMSAAQRLPLLGRFWPGSQARRRGIREEVGSAALALGLGSLLDRRPAQLSGGQRQRVALARAIVRHPAAFLMDEPLSNLDAALRVHTRREIVEIHRRAGAATLYVTHDQAEALTMADRVAVMQAGQILQVASPRAIYADPDDLRVATFIGSPRINTLPAEIDGHGLARVAGFPTGVRLCGAERVTGAATLALRPEDLFLADGGIPATAEGLEFLGESLLLHARHVGTGTALVLRLPPELVPDLPPGSRVTLGFDPGRALLFDAQGRRLRDTAVVPEPSLV</sequence>
<dbReference type="InterPro" id="IPR013611">
    <property type="entry name" value="Transp-assoc_OB_typ2"/>
</dbReference>
<dbReference type="EMBL" id="PDNU01000054">
    <property type="protein sequence ID" value="PHK93283.1"/>
    <property type="molecule type" value="Genomic_DNA"/>
</dbReference>
<keyword evidence="2" id="KW-0813">Transport</keyword>
<dbReference type="PROSITE" id="PS00211">
    <property type="entry name" value="ABC_TRANSPORTER_1"/>
    <property type="match status" value="1"/>
</dbReference>
<dbReference type="SUPFAM" id="SSF50331">
    <property type="entry name" value="MOP-like"/>
    <property type="match status" value="1"/>
</dbReference>
<dbReference type="GO" id="GO:0055052">
    <property type="term" value="C:ATP-binding cassette (ABC) transporter complex, substrate-binding subunit-containing"/>
    <property type="evidence" value="ECO:0007669"/>
    <property type="project" value="TreeGrafter"/>
</dbReference>
<dbReference type="Pfam" id="PF08402">
    <property type="entry name" value="TOBE_2"/>
    <property type="match status" value="1"/>
</dbReference>
<comment type="similarity">
    <text evidence="1">Belongs to the ABC transporter superfamily.</text>
</comment>
<gene>
    <name evidence="9" type="ORF">CR162_19385</name>
</gene>
<dbReference type="GO" id="GO:0140359">
    <property type="term" value="F:ABC-type transporter activity"/>
    <property type="evidence" value="ECO:0007669"/>
    <property type="project" value="UniProtKB-ARBA"/>
</dbReference>
<keyword evidence="4" id="KW-0547">Nucleotide-binding</keyword>
<organism evidence="9 10">
    <name type="scientific">Teichococcus rhizosphaerae</name>
    <dbReference type="NCBI Taxonomy" id="1335062"/>
    <lineage>
        <taxon>Bacteria</taxon>
        <taxon>Pseudomonadati</taxon>
        <taxon>Pseudomonadota</taxon>
        <taxon>Alphaproteobacteria</taxon>
        <taxon>Acetobacterales</taxon>
        <taxon>Roseomonadaceae</taxon>
        <taxon>Roseomonas</taxon>
    </lineage>
</organism>
<evidence type="ECO:0000256" key="3">
    <source>
        <dbReference type="ARBA" id="ARBA00022475"/>
    </source>
</evidence>
<name>A0A2C7A6P5_9PROT</name>
<dbReference type="GO" id="GO:0016887">
    <property type="term" value="F:ATP hydrolysis activity"/>
    <property type="evidence" value="ECO:0007669"/>
    <property type="project" value="InterPro"/>
</dbReference>
<evidence type="ECO:0000256" key="1">
    <source>
        <dbReference type="ARBA" id="ARBA00005417"/>
    </source>
</evidence>
<keyword evidence="5 9" id="KW-0067">ATP-binding</keyword>
<evidence type="ECO:0000313" key="10">
    <source>
        <dbReference type="Proteomes" id="UP000223527"/>
    </source>
</evidence>
<keyword evidence="3" id="KW-1003">Cell membrane</keyword>
<evidence type="ECO:0000256" key="7">
    <source>
        <dbReference type="ARBA" id="ARBA00023136"/>
    </source>
</evidence>
<dbReference type="InterPro" id="IPR003439">
    <property type="entry name" value="ABC_transporter-like_ATP-bd"/>
</dbReference>
<evidence type="ECO:0000256" key="5">
    <source>
        <dbReference type="ARBA" id="ARBA00022840"/>
    </source>
</evidence>
<keyword evidence="7" id="KW-0472">Membrane</keyword>
<reference evidence="9 10" key="1">
    <citation type="submission" date="2017-10" db="EMBL/GenBank/DDBJ databases">
        <authorList>
            <person name="Banno H."/>
            <person name="Chua N.-H."/>
        </authorList>
    </citation>
    <scope>NUCLEOTIDE SEQUENCE [LARGE SCALE GENOMIC DNA]</scope>
    <source>
        <strain evidence="9 10">YW11</strain>
    </source>
</reference>
<evidence type="ECO:0000256" key="6">
    <source>
        <dbReference type="ARBA" id="ARBA00022967"/>
    </source>
</evidence>
<proteinExistence type="inferred from homology"/>
<dbReference type="OrthoDB" id="394852at2"/>
<dbReference type="Gene3D" id="2.40.50.100">
    <property type="match status" value="1"/>
</dbReference>
<evidence type="ECO:0000256" key="4">
    <source>
        <dbReference type="ARBA" id="ARBA00022741"/>
    </source>
</evidence>
<evidence type="ECO:0000259" key="8">
    <source>
        <dbReference type="PROSITE" id="PS50893"/>
    </source>
</evidence>
<dbReference type="InterPro" id="IPR027417">
    <property type="entry name" value="P-loop_NTPase"/>
</dbReference>
<dbReference type="PANTHER" id="PTHR43875:SF15">
    <property type="entry name" value="TREHALOSE IMPORT ATP-BINDING PROTEIN SUGC"/>
    <property type="match status" value="1"/>
</dbReference>
<dbReference type="InterPro" id="IPR017871">
    <property type="entry name" value="ABC_transporter-like_CS"/>
</dbReference>
<dbReference type="Proteomes" id="UP000223527">
    <property type="component" value="Unassembled WGS sequence"/>
</dbReference>
<dbReference type="InterPro" id="IPR003593">
    <property type="entry name" value="AAA+_ATPase"/>
</dbReference>
<keyword evidence="10" id="KW-1185">Reference proteome</keyword>
<dbReference type="GO" id="GO:0005524">
    <property type="term" value="F:ATP binding"/>
    <property type="evidence" value="ECO:0007669"/>
    <property type="project" value="UniProtKB-KW"/>
</dbReference>
<dbReference type="FunFam" id="3.40.50.300:FF:000042">
    <property type="entry name" value="Maltose/maltodextrin ABC transporter, ATP-binding protein"/>
    <property type="match status" value="1"/>
</dbReference>